<dbReference type="Gene3D" id="1.10.10.10">
    <property type="entry name" value="Winged helix-like DNA-binding domain superfamily/Winged helix DNA-binding domain"/>
    <property type="match status" value="1"/>
</dbReference>
<dbReference type="Pfam" id="PF00196">
    <property type="entry name" value="GerE"/>
    <property type="match status" value="1"/>
</dbReference>
<name>A0A6N3BKN2_9FIRM</name>
<dbReference type="EMBL" id="CACRUP010000017">
    <property type="protein sequence ID" value="VYU02481.1"/>
    <property type="molecule type" value="Genomic_DNA"/>
</dbReference>
<keyword evidence="3" id="KW-0804">Transcription</keyword>
<dbReference type="InterPro" id="IPR000792">
    <property type="entry name" value="Tscrpt_reg_LuxR_C"/>
</dbReference>
<dbReference type="InterPro" id="IPR011006">
    <property type="entry name" value="CheY-like_superfamily"/>
</dbReference>
<reference evidence="7" key="1">
    <citation type="submission" date="2019-11" db="EMBL/GenBank/DDBJ databases">
        <authorList>
            <person name="Feng L."/>
        </authorList>
    </citation>
    <scope>NUCLEOTIDE SEQUENCE</scope>
    <source>
        <strain evidence="7">PgorbachiiLFYP46</strain>
    </source>
</reference>
<evidence type="ECO:0000256" key="4">
    <source>
        <dbReference type="PROSITE-ProRule" id="PRU00169"/>
    </source>
</evidence>
<dbReference type="SUPFAM" id="SSF52172">
    <property type="entry name" value="CheY-like"/>
    <property type="match status" value="1"/>
</dbReference>
<dbReference type="PRINTS" id="PR00038">
    <property type="entry name" value="HTHLUXR"/>
</dbReference>
<feature type="domain" description="HTH luxR-type" evidence="5">
    <location>
        <begin position="127"/>
        <end position="192"/>
    </location>
</feature>
<dbReference type="GO" id="GO:0006355">
    <property type="term" value="P:regulation of DNA-templated transcription"/>
    <property type="evidence" value="ECO:0007669"/>
    <property type="project" value="InterPro"/>
</dbReference>
<evidence type="ECO:0000256" key="1">
    <source>
        <dbReference type="ARBA" id="ARBA00023015"/>
    </source>
</evidence>
<dbReference type="CDD" id="cd00156">
    <property type="entry name" value="REC"/>
    <property type="match status" value="1"/>
</dbReference>
<evidence type="ECO:0000259" key="6">
    <source>
        <dbReference type="PROSITE" id="PS50110"/>
    </source>
</evidence>
<dbReference type="PANTHER" id="PTHR43214:SF42">
    <property type="entry name" value="TRANSCRIPTIONAL REGULATORY PROTEIN DESR"/>
    <property type="match status" value="1"/>
</dbReference>
<proteinExistence type="predicted"/>
<dbReference type="SMART" id="SM00421">
    <property type="entry name" value="HTH_LUXR"/>
    <property type="match status" value="1"/>
</dbReference>
<dbReference type="AlphaFoldDB" id="A0A6N3BKN2"/>
<dbReference type="SMART" id="SM00448">
    <property type="entry name" value="REC"/>
    <property type="match status" value="1"/>
</dbReference>
<gene>
    <name evidence="7" type="primary">nreC</name>
    <name evidence="7" type="ORF">PGLFYP46_01677</name>
</gene>
<feature type="modified residue" description="4-aspartylphosphate" evidence="4">
    <location>
        <position position="50"/>
    </location>
</feature>
<evidence type="ECO:0000256" key="2">
    <source>
        <dbReference type="ARBA" id="ARBA00023125"/>
    </source>
</evidence>
<dbReference type="GO" id="GO:0000160">
    <property type="term" value="P:phosphorelay signal transduction system"/>
    <property type="evidence" value="ECO:0007669"/>
    <property type="project" value="InterPro"/>
</dbReference>
<evidence type="ECO:0000259" key="5">
    <source>
        <dbReference type="PROSITE" id="PS50043"/>
    </source>
</evidence>
<keyword evidence="4" id="KW-0597">Phosphoprotein</keyword>
<keyword evidence="1" id="KW-0805">Transcription regulation</keyword>
<feature type="domain" description="Response regulatory" evidence="6">
    <location>
        <begin position="2"/>
        <end position="116"/>
    </location>
</feature>
<evidence type="ECO:0000256" key="3">
    <source>
        <dbReference type="ARBA" id="ARBA00023163"/>
    </source>
</evidence>
<dbReference type="InterPro" id="IPR001789">
    <property type="entry name" value="Sig_transdc_resp-reg_receiver"/>
</dbReference>
<evidence type="ECO:0000313" key="7">
    <source>
        <dbReference type="EMBL" id="VYU02481.1"/>
    </source>
</evidence>
<dbReference type="InterPro" id="IPR036388">
    <property type="entry name" value="WH-like_DNA-bd_sf"/>
</dbReference>
<dbReference type="InterPro" id="IPR039420">
    <property type="entry name" value="WalR-like"/>
</dbReference>
<protein>
    <submittedName>
        <fullName evidence="7">Oxygen regulatory protein NreC</fullName>
    </submittedName>
</protein>
<dbReference type="Gene3D" id="3.40.50.2300">
    <property type="match status" value="1"/>
</dbReference>
<dbReference type="Pfam" id="PF00072">
    <property type="entry name" value="Response_reg"/>
    <property type="match status" value="1"/>
</dbReference>
<dbReference type="PROSITE" id="PS50043">
    <property type="entry name" value="HTH_LUXR_2"/>
    <property type="match status" value="1"/>
</dbReference>
<accession>A0A6N3BKN2</accession>
<dbReference type="PANTHER" id="PTHR43214">
    <property type="entry name" value="TWO-COMPONENT RESPONSE REGULATOR"/>
    <property type="match status" value="1"/>
</dbReference>
<dbReference type="GO" id="GO:0003677">
    <property type="term" value="F:DNA binding"/>
    <property type="evidence" value="ECO:0007669"/>
    <property type="project" value="UniProtKB-KW"/>
</dbReference>
<dbReference type="RefSeq" id="WP_156701684.1">
    <property type="nucleotide sequence ID" value="NZ_CACRUP010000017.1"/>
</dbReference>
<keyword evidence="2" id="KW-0238">DNA-binding</keyword>
<dbReference type="PROSITE" id="PS50110">
    <property type="entry name" value="RESPONSE_REGULATORY"/>
    <property type="match status" value="1"/>
</dbReference>
<organism evidence="7">
    <name type="scientific">Peptoniphilus gorbachii</name>
    <dbReference type="NCBI Taxonomy" id="411567"/>
    <lineage>
        <taxon>Bacteria</taxon>
        <taxon>Bacillati</taxon>
        <taxon>Bacillota</taxon>
        <taxon>Tissierellia</taxon>
        <taxon>Tissierellales</taxon>
        <taxon>Peptoniphilaceae</taxon>
        <taxon>Peptoniphilus</taxon>
    </lineage>
</organism>
<dbReference type="CDD" id="cd06170">
    <property type="entry name" value="LuxR_C_like"/>
    <property type="match status" value="1"/>
</dbReference>
<sequence length="198" mass="23320">MRILLLDDHKIFGESLRLLLEERGISCFYTNEVEKFYAEMKKDYDIFLVDINLKRDETGFDILDKIYDFDKNKKVVILTSYDMINYKRKAEEKGARDFINKSVEVDELIERLERVYGDEKILSKDQGTDLFEALTKREEEILTELIKGMTKKEIAEKLFISERTLYNHIANIYAKLGAKNLVEAYNTAMELGYIKPIM</sequence>